<dbReference type="PROSITE" id="PS50005">
    <property type="entry name" value="TPR"/>
    <property type="match status" value="1"/>
</dbReference>
<dbReference type="InterPro" id="IPR011990">
    <property type="entry name" value="TPR-like_helical_dom_sf"/>
</dbReference>
<dbReference type="RefSeq" id="WP_377045907.1">
    <property type="nucleotide sequence ID" value="NZ_JBHLUN010000013.1"/>
</dbReference>
<evidence type="ECO:0000256" key="3">
    <source>
        <dbReference type="PROSITE-ProRule" id="PRU00339"/>
    </source>
</evidence>
<feature type="compositionally biased region" description="Low complexity" evidence="4">
    <location>
        <begin position="293"/>
        <end position="316"/>
    </location>
</feature>
<dbReference type="Gene3D" id="1.25.40.10">
    <property type="entry name" value="Tetratricopeptide repeat domain"/>
    <property type="match status" value="2"/>
</dbReference>
<name>A0ABV6JXV3_9PROT</name>
<sequence>MTELLNETQDETTRAALAERLGLEGDPGDFGAWMALGRALAAKARFRDAAEAVQEAISIRPEDVGALNMLAGHLLASQRSEEAVEVSRRALAIRLTDYGALRRLCSALLQLKRHEEAVPEAERMVAAAPEDAEAYLLQAVVLHPIDAEGARAARATAAAKARAQVEADGSKLPPRIGLAKALASLESWEEAAEAAQAASAMKPEDAGLHNMVATFLLRVGRREEALAEAQSVLAARENKTMNVYPGDETTALRRSVEALLQLKRPAEALPLARQLLERQPGDAGVKRLHDAAEAAPEEAATVAAAATPAQPAPATEDLAPKGKGKKAAAPEGEKLDRRKLKKQEARGQSKPPKRGPR</sequence>
<evidence type="ECO:0000256" key="4">
    <source>
        <dbReference type="SAM" id="MobiDB-lite"/>
    </source>
</evidence>
<feature type="repeat" description="TPR" evidence="3">
    <location>
        <begin position="30"/>
        <end position="63"/>
    </location>
</feature>
<dbReference type="InterPro" id="IPR051685">
    <property type="entry name" value="Ycf3/AcsC/BcsC/TPR_MFPF"/>
</dbReference>
<proteinExistence type="predicted"/>
<dbReference type="PANTHER" id="PTHR44943">
    <property type="entry name" value="CELLULOSE SYNTHASE OPERON PROTEIN C"/>
    <property type="match status" value="1"/>
</dbReference>
<dbReference type="Proteomes" id="UP001589865">
    <property type="component" value="Unassembled WGS sequence"/>
</dbReference>
<keyword evidence="1" id="KW-0677">Repeat</keyword>
<evidence type="ECO:0000313" key="6">
    <source>
        <dbReference type="Proteomes" id="UP001589865"/>
    </source>
</evidence>
<dbReference type="PANTHER" id="PTHR44943:SF4">
    <property type="entry name" value="TPR REPEAT-CONTAINING PROTEIN MJ0798"/>
    <property type="match status" value="1"/>
</dbReference>
<organism evidence="5 6">
    <name type="scientific">Roseomonas elaeocarpi</name>
    <dbReference type="NCBI Taxonomy" id="907779"/>
    <lineage>
        <taxon>Bacteria</taxon>
        <taxon>Pseudomonadati</taxon>
        <taxon>Pseudomonadota</taxon>
        <taxon>Alphaproteobacteria</taxon>
        <taxon>Acetobacterales</taxon>
        <taxon>Roseomonadaceae</taxon>
        <taxon>Roseomonas</taxon>
    </lineage>
</organism>
<feature type="compositionally biased region" description="Basic and acidic residues" evidence="4">
    <location>
        <begin position="331"/>
        <end position="347"/>
    </location>
</feature>
<dbReference type="Pfam" id="PF13432">
    <property type="entry name" value="TPR_16"/>
    <property type="match status" value="2"/>
</dbReference>
<accession>A0ABV6JXV3</accession>
<reference evidence="5 6" key="1">
    <citation type="submission" date="2024-09" db="EMBL/GenBank/DDBJ databases">
        <authorList>
            <person name="Sun Q."/>
            <person name="Mori K."/>
        </authorList>
    </citation>
    <scope>NUCLEOTIDE SEQUENCE [LARGE SCALE GENOMIC DNA]</scope>
    <source>
        <strain evidence="5 6">TBRC 5777</strain>
    </source>
</reference>
<protein>
    <submittedName>
        <fullName evidence="5">Tetratricopeptide repeat protein</fullName>
    </submittedName>
</protein>
<evidence type="ECO:0000313" key="5">
    <source>
        <dbReference type="EMBL" id="MFC0410155.1"/>
    </source>
</evidence>
<evidence type="ECO:0000256" key="2">
    <source>
        <dbReference type="ARBA" id="ARBA00022803"/>
    </source>
</evidence>
<feature type="compositionally biased region" description="Basic and acidic residues" evidence="4">
    <location>
        <begin position="282"/>
        <end position="292"/>
    </location>
</feature>
<dbReference type="EMBL" id="JBHLUN010000013">
    <property type="protein sequence ID" value="MFC0410155.1"/>
    <property type="molecule type" value="Genomic_DNA"/>
</dbReference>
<dbReference type="SUPFAM" id="SSF48452">
    <property type="entry name" value="TPR-like"/>
    <property type="match status" value="1"/>
</dbReference>
<keyword evidence="6" id="KW-1185">Reference proteome</keyword>
<dbReference type="InterPro" id="IPR019734">
    <property type="entry name" value="TPR_rpt"/>
</dbReference>
<gene>
    <name evidence="5" type="ORF">ACFFGY_18025</name>
</gene>
<evidence type="ECO:0000256" key="1">
    <source>
        <dbReference type="ARBA" id="ARBA00022737"/>
    </source>
</evidence>
<dbReference type="SMART" id="SM00028">
    <property type="entry name" value="TPR"/>
    <property type="match status" value="5"/>
</dbReference>
<feature type="region of interest" description="Disordered" evidence="4">
    <location>
        <begin position="282"/>
        <end position="357"/>
    </location>
</feature>
<comment type="caution">
    <text evidence="5">The sequence shown here is derived from an EMBL/GenBank/DDBJ whole genome shotgun (WGS) entry which is preliminary data.</text>
</comment>
<keyword evidence="2 3" id="KW-0802">TPR repeat</keyword>